<evidence type="ECO:0000256" key="3">
    <source>
        <dbReference type="ARBA" id="ARBA00022694"/>
    </source>
</evidence>
<evidence type="ECO:0000313" key="8">
    <source>
        <dbReference type="EMBL" id="KAF2751011.1"/>
    </source>
</evidence>
<evidence type="ECO:0000313" key="9">
    <source>
        <dbReference type="Proteomes" id="UP000799440"/>
    </source>
</evidence>
<dbReference type="Proteomes" id="UP000799440">
    <property type="component" value="Unassembled WGS sequence"/>
</dbReference>
<dbReference type="GO" id="GO:0106004">
    <property type="term" value="P:tRNA (guanine-N7)-methylation"/>
    <property type="evidence" value="ECO:0007669"/>
    <property type="project" value="UniProtKB-UniRule"/>
</dbReference>
<gene>
    <name evidence="8" type="ORF">M011DRAFT_523907</name>
</gene>
<keyword evidence="5 6" id="KW-0539">Nucleus</keyword>
<evidence type="ECO:0000256" key="1">
    <source>
        <dbReference type="ARBA" id="ARBA00004123"/>
    </source>
</evidence>
<comment type="subcellular location">
    <subcellularLocation>
        <location evidence="1 6">Nucleus</location>
    </subcellularLocation>
</comment>
<evidence type="ECO:0000256" key="6">
    <source>
        <dbReference type="HAMAP-Rule" id="MF_03056"/>
    </source>
</evidence>
<evidence type="ECO:0000256" key="4">
    <source>
        <dbReference type="ARBA" id="ARBA00022737"/>
    </source>
</evidence>
<dbReference type="UniPathway" id="UPA00989"/>
<evidence type="ECO:0000256" key="7">
    <source>
        <dbReference type="SAM" id="MobiDB-lite"/>
    </source>
</evidence>
<name>A0A6A6VP45_9PLEO</name>
<reference evidence="8" key="1">
    <citation type="journal article" date="2020" name="Stud. Mycol.">
        <title>101 Dothideomycetes genomes: a test case for predicting lifestyles and emergence of pathogens.</title>
        <authorList>
            <person name="Haridas S."/>
            <person name="Albert R."/>
            <person name="Binder M."/>
            <person name="Bloem J."/>
            <person name="Labutti K."/>
            <person name="Salamov A."/>
            <person name="Andreopoulos B."/>
            <person name="Baker S."/>
            <person name="Barry K."/>
            <person name="Bills G."/>
            <person name="Bluhm B."/>
            <person name="Cannon C."/>
            <person name="Castanera R."/>
            <person name="Culley D."/>
            <person name="Daum C."/>
            <person name="Ezra D."/>
            <person name="Gonzalez J."/>
            <person name="Henrissat B."/>
            <person name="Kuo A."/>
            <person name="Liang C."/>
            <person name="Lipzen A."/>
            <person name="Lutzoni F."/>
            <person name="Magnuson J."/>
            <person name="Mondo S."/>
            <person name="Nolan M."/>
            <person name="Ohm R."/>
            <person name="Pangilinan J."/>
            <person name="Park H.-J."/>
            <person name="Ramirez L."/>
            <person name="Alfaro M."/>
            <person name="Sun H."/>
            <person name="Tritt A."/>
            <person name="Yoshinaga Y."/>
            <person name="Zwiers L.-H."/>
            <person name="Turgeon B."/>
            <person name="Goodwin S."/>
            <person name="Spatafora J."/>
            <person name="Crous P."/>
            <person name="Grigoriev I."/>
        </authorList>
    </citation>
    <scope>NUCLEOTIDE SEQUENCE</scope>
    <source>
        <strain evidence="8">CBS 119925</strain>
    </source>
</reference>
<sequence length="477" mass="51693">MPIPFTCIEACDLSEDGKSELRLYGASGTRLFVQSSSGASAVWPEEADVRNDEENGEGPPGKRVKLSDPVENTSNFSCLTITNDKKHLVAVTAEDKCIRVFSIDSECRIKQLSERCMARRPCAICVTADDSLILCADKFGDVYSLPLIPSPEDEQQPAAPEQADVPEESSFVPSASVLTVHSGRNRKVLEAQLKQAKKGPKKPKEAPTFKHDLLLGHVSMLTDIAYAVVDKRSYIITADRDEHVRVSRGPPQAHIIEDFCHGHEAFISRLCVVGQDLLVSGGGDPDLFVWDWLHYKLLQKLPIRNAVFEFMRAQTDLASTLPEDVSSFKVAVSGIWSVPHAQSDVKEILVACEGVPALFSFNVGSSSTTGQAIALSGNALDVTFVQAGTESTCTAIVSVDNAHMPGSTTEIRKDESAVRLHFFSPQSDGQWTQAAGAVQQAFEGLGGSADKPTTNAKALHNILYGVENLRKRPGSDD</sequence>
<proteinExistence type="inferred from homology"/>
<dbReference type="GO" id="GO:0043527">
    <property type="term" value="C:tRNA methyltransferase complex"/>
    <property type="evidence" value="ECO:0007669"/>
    <property type="project" value="TreeGrafter"/>
</dbReference>
<dbReference type="AlphaFoldDB" id="A0A6A6VP45"/>
<dbReference type="PANTHER" id="PTHR16288:SF0">
    <property type="entry name" value="TRNA (GUANINE-N(7)-)-METHYLTRANSFERASE NON-CATALYTIC SUBUNIT WDR4"/>
    <property type="match status" value="1"/>
</dbReference>
<evidence type="ECO:0000256" key="5">
    <source>
        <dbReference type="ARBA" id="ARBA00023242"/>
    </source>
</evidence>
<dbReference type="GO" id="GO:0005634">
    <property type="term" value="C:nucleus"/>
    <property type="evidence" value="ECO:0007669"/>
    <property type="project" value="UniProtKB-SubCell"/>
</dbReference>
<protein>
    <submittedName>
        <fullName evidence="8">Guanine-N(7)--methyltransferase subunit TRM82</fullName>
    </submittedName>
</protein>
<dbReference type="HAMAP" id="MF_03056">
    <property type="entry name" value="TRM82"/>
    <property type="match status" value="1"/>
</dbReference>
<keyword evidence="9" id="KW-1185">Reference proteome</keyword>
<dbReference type="InterPro" id="IPR015943">
    <property type="entry name" value="WD40/YVTN_repeat-like_dom_sf"/>
</dbReference>
<dbReference type="InterPro" id="IPR001680">
    <property type="entry name" value="WD40_rpt"/>
</dbReference>
<dbReference type="EMBL" id="MU006563">
    <property type="protein sequence ID" value="KAF2751011.1"/>
    <property type="molecule type" value="Genomic_DNA"/>
</dbReference>
<keyword evidence="2 6" id="KW-0853">WD repeat</keyword>
<comment type="function">
    <text evidence="6">Required for the formation of N(7)-methylguanine at position 46 (m7G46) in tRNA. In the complex, it is required to stabilize and induce conformational changes of the catalytic subunit.</text>
</comment>
<comment type="similarity">
    <text evidence="6">Belongs to the WD repeat TRM82 family.</text>
</comment>
<dbReference type="OrthoDB" id="339900at2759"/>
<evidence type="ECO:0000256" key="2">
    <source>
        <dbReference type="ARBA" id="ARBA00022574"/>
    </source>
</evidence>
<dbReference type="InterPro" id="IPR036322">
    <property type="entry name" value="WD40_repeat_dom_sf"/>
</dbReference>
<dbReference type="GO" id="GO:0005829">
    <property type="term" value="C:cytosol"/>
    <property type="evidence" value="ECO:0007669"/>
    <property type="project" value="TreeGrafter"/>
</dbReference>
<accession>A0A6A6VP45</accession>
<feature type="region of interest" description="Disordered" evidence="7">
    <location>
        <begin position="149"/>
        <end position="168"/>
    </location>
</feature>
<keyword evidence="3 6" id="KW-0819">tRNA processing</keyword>
<dbReference type="InterPro" id="IPR028884">
    <property type="entry name" value="Trm82"/>
</dbReference>
<keyword evidence="4 6" id="KW-0677">Repeat</keyword>
<dbReference type="SUPFAM" id="SSF50978">
    <property type="entry name" value="WD40 repeat-like"/>
    <property type="match status" value="1"/>
</dbReference>
<dbReference type="PANTHER" id="PTHR16288">
    <property type="entry name" value="WD40 REPEAT PROTEIN 4"/>
    <property type="match status" value="1"/>
</dbReference>
<organism evidence="8 9">
    <name type="scientific">Sporormia fimetaria CBS 119925</name>
    <dbReference type="NCBI Taxonomy" id="1340428"/>
    <lineage>
        <taxon>Eukaryota</taxon>
        <taxon>Fungi</taxon>
        <taxon>Dikarya</taxon>
        <taxon>Ascomycota</taxon>
        <taxon>Pezizomycotina</taxon>
        <taxon>Dothideomycetes</taxon>
        <taxon>Pleosporomycetidae</taxon>
        <taxon>Pleosporales</taxon>
        <taxon>Sporormiaceae</taxon>
        <taxon>Sporormia</taxon>
    </lineage>
</organism>
<comment type="pathway">
    <text evidence="6">tRNA modification; N(7)-methylguanine-tRNA biosynthesis.</text>
</comment>
<dbReference type="SMART" id="SM00320">
    <property type="entry name" value="WD40"/>
    <property type="match status" value="3"/>
</dbReference>
<dbReference type="Gene3D" id="2.130.10.10">
    <property type="entry name" value="YVTN repeat-like/Quinoprotein amine dehydrogenase"/>
    <property type="match status" value="2"/>
</dbReference>